<dbReference type="EMBL" id="LFVZ01000011">
    <property type="protein sequence ID" value="KTW26997.1"/>
    <property type="molecule type" value="Genomic_DNA"/>
</dbReference>
<evidence type="ECO:0000313" key="9">
    <source>
        <dbReference type="EMBL" id="KTW26997.1"/>
    </source>
</evidence>
<dbReference type="Pfam" id="PF05916">
    <property type="entry name" value="Sld5"/>
    <property type="match status" value="1"/>
</dbReference>
<comment type="caution">
    <text evidence="9">The sequence shown here is derived from an EMBL/GenBank/DDBJ whole genome shotgun (WGS) entry which is preliminary data.</text>
</comment>
<evidence type="ECO:0000256" key="4">
    <source>
        <dbReference type="ARBA" id="ARBA00022705"/>
    </source>
</evidence>
<evidence type="ECO:0000256" key="5">
    <source>
        <dbReference type="ARBA" id="ARBA00023242"/>
    </source>
</evidence>
<organism evidence="9 10">
    <name type="scientific">Pneumocystis carinii (strain B80)</name>
    <name type="common">Rat pneumocystis pneumonia agent</name>
    <name type="synonym">Pneumocystis carinii f. sp. carinii</name>
    <dbReference type="NCBI Taxonomy" id="1408658"/>
    <lineage>
        <taxon>Eukaryota</taxon>
        <taxon>Fungi</taxon>
        <taxon>Dikarya</taxon>
        <taxon>Ascomycota</taxon>
        <taxon>Taphrinomycotina</taxon>
        <taxon>Pneumocystomycetes</taxon>
        <taxon>Pneumocystaceae</taxon>
        <taxon>Pneumocystis</taxon>
    </lineage>
</organism>
<dbReference type="InterPro" id="IPR021151">
    <property type="entry name" value="GINS_A"/>
</dbReference>
<dbReference type="Gene3D" id="1.20.58.1030">
    <property type="match status" value="1"/>
</dbReference>
<dbReference type="PANTHER" id="PTHR12914">
    <property type="entry name" value="PARTNER OF SLD5"/>
    <property type="match status" value="1"/>
</dbReference>
<dbReference type="RefSeq" id="XP_018225188.1">
    <property type="nucleotide sequence ID" value="XM_018371028.1"/>
</dbReference>
<dbReference type="InterPro" id="IPR056783">
    <property type="entry name" value="PSF1_C"/>
</dbReference>
<keyword evidence="10" id="KW-1185">Reference proteome</keyword>
<dbReference type="GO" id="GO:1902975">
    <property type="term" value="P:mitotic DNA replication initiation"/>
    <property type="evidence" value="ECO:0007669"/>
    <property type="project" value="EnsemblFungi"/>
</dbReference>
<dbReference type="AlphaFoldDB" id="A0A0W4ZF60"/>
<comment type="subcellular location">
    <subcellularLocation>
        <location evidence="1 6">Nucleus</location>
    </subcellularLocation>
</comment>
<evidence type="ECO:0000256" key="3">
    <source>
        <dbReference type="ARBA" id="ARBA00015143"/>
    </source>
</evidence>
<dbReference type="GO" id="GO:0043596">
    <property type="term" value="C:nuclear replication fork"/>
    <property type="evidence" value="ECO:0007669"/>
    <property type="project" value="EnsemblFungi"/>
</dbReference>
<evidence type="ECO:0000256" key="1">
    <source>
        <dbReference type="ARBA" id="ARBA00004123"/>
    </source>
</evidence>
<feature type="domain" description="GINS subunit" evidence="7">
    <location>
        <begin position="68"/>
        <end position="135"/>
    </location>
</feature>
<evidence type="ECO:0000256" key="2">
    <source>
        <dbReference type="ARBA" id="ARBA00006677"/>
    </source>
</evidence>
<evidence type="ECO:0000256" key="6">
    <source>
        <dbReference type="RuleBase" id="RU368085"/>
    </source>
</evidence>
<dbReference type="Pfam" id="PF24997">
    <property type="entry name" value="PSF1_C"/>
    <property type="match status" value="1"/>
</dbReference>
<dbReference type="GO" id="GO:0071162">
    <property type="term" value="C:CMG complex"/>
    <property type="evidence" value="ECO:0007669"/>
    <property type="project" value="EnsemblFungi"/>
</dbReference>
<dbReference type="VEuPathDB" id="FungiDB:T552_02489"/>
<gene>
    <name evidence="9" type="ORF">T552_02489</name>
</gene>
<dbReference type="PANTHER" id="PTHR12914:SF2">
    <property type="entry name" value="DNA REPLICATION COMPLEX GINS PROTEIN PSF1"/>
    <property type="match status" value="1"/>
</dbReference>
<evidence type="ECO:0000313" key="10">
    <source>
        <dbReference type="Proteomes" id="UP000054454"/>
    </source>
</evidence>
<dbReference type="GeneID" id="28937231"/>
<accession>A0A0W4ZF60</accession>
<keyword evidence="4 6" id="KW-0235">DNA replication</keyword>
<dbReference type="GO" id="GO:0000727">
    <property type="term" value="P:double-strand break repair via break-induced replication"/>
    <property type="evidence" value="ECO:0007669"/>
    <property type="project" value="EnsemblFungi"/>
</dbReference>
<keyword evidence="5 6" id="KW-0539">Nucleus</keyword>
<dbReference type="SUPFAM" id="SSF158573">
    <property type="entry name" value="GINS helical bundle-like"/>
    <property type="match status" value="1"/>
</dbReference>
<protein>
    <recommendedName>
        <fullName evidence="3 6">DNA replication complex GINS protein PSF1</fullName>
    </recommendedName>
</protein>
<name>A0A0W4ZF60_PNEC8</name>
<dbReference type="InterPro" id="IPR036224">
    <property type="entry name" value="GINS_bundle-like_dom_sf"/>
</dbReference>
<evidence type="ECO:0000259" key="7">
    <source>
        <dbReference type="Pfam" id="PF05916"/>
    </source>
</evidence>
<proteinExistence type="inferred from homology"/>
<evidence type="ECO:0000259" key="8">
    <source>
        <dbReference type="Pfam" id="PF24997"/>
    </source>
</evidence>
<comment type="subunit">
    <text evidence="6">Component of the GINS complex.</text>
</comment>
<comment type="function">
    <text evidence="6">Required for correct functioning of the GINS complex, a complex that plays an essential role in the initiation of DNA replication, and progression of DNA replication forks. GINS complex seems to bind preferentially to single-stranded DNA.</text>
</comment>
<comment type="similarity">
    <text evidence="2 6">Belongs to the GINS1/PSF1 family.</text>
</comment>
<dbReference type="InterPro" id="IPR005339">
    <property type="entry name" value="GINS_Psf1"/>
</dbReference>
<dbReference type="GO" id="GO:0000811">
    <property type="term" value="C:GINS complex"/>
    <property type="evidence" value="ECO:0007669"/>
    <property type="project" value="UniProtKB-UniRule"/>
</dbReference>
<dbReference type="Proteomes" id="UP000054454">
    <property type="component" value="Unassembled WGS sequence"/>
</dbReference>
<sequence length="197" mass="22927">MFGDLATKLILDAKRTQHLNHLPHYQTDLIQSIFKETDALNEASKELLINHGGSEFSHAKNPGIAAHLLIQHLCQHRNKRCLMAYHHTRLDRLNHISWFEINPFNISWTSTSLSPDEYIYLRKYNGLLTYFKSQWMGIDFNGDLEPPKDLYINIRVLQDVGEIQTEYGAITLNKNSQFFLRQSDVEGLIRQGYLQKV</sequence>
<dbReference type="OrthoDB" id="10252587at2759"/>
<dbReference type="GO" id="GO:1902983">
    <property type="term" value="P:DNA strand elongation involved in mitotic DNA replication"/>
    <property type="evidence" value="ECO:0007669"/>
    <property type="project" value="EnsemblFungi"/>
</dbReference>
<reference evidence="10" key="1">
    <citation type="journal article" date="2016" name="Nat. Commun.">
        <title>Genome analysis of three Pneumocystis species reveals adaptation mechanisms to life exclusively in mammalian hosts.</title>
        <authorList>
            <person name="Ma L."/>
            <person name="Chen Z."/>
            <person name="Huang D.W."/>
            <person name="Kutty G."/>
            <person name="Ishihara M."/>
            <person name="Wang H."/>
            <person name="Abouelleil A."/>
            <person name="Bishop L."/>
            <person name="Davey E."/>
            <person name="Deng R."/>
            <person name="Deng X."/>
            <person name="Fan L."/>
            <person name="Fantoni G."/>
            <person name="Fitzgerald M."/>
            <person name="Gogineni E."/>
            <person name="Goldberg J.M."/>
            <person name="Handley G."/>
            <person name="Hu X."/>
            <person name="Huber C."/>
            <person name="Jiao X."/>
            <person name="Jones K."/>
            <person name="Levin J.Z."/>
            <person name="Liu Y."/>
            <person name="Macdonald P."/>
            <person name="Melnikov A."/>
            <person name="Raley C."/>
            <person name="Sassi M."/>
            <person name="Sherman B.T."/>
            <person name="Song X."/>
            <person name="Sykes S."/>
            <person name="Tran B."/>
            <person name="Walsh L."/>
            <person name="Xia Y."/>
            <person name="Yang J."/>
            <person name="Young S."/>
            <person name="Zeng Q."/>
            <person name="Zheng X."/>
            <person name="Stephens R."/>
            <person name="Nusbaum C."/>
            <person name="Birren B.W."/>
            <person name="Azadi P."/>
            <person name="Lempicki R.A."/>
            <person name="Cuomo C.A."/>
            <person name="Kovacs J.A."/>
        </authorList>
    </citation>
    <scope>NUCLEOTIDE SEQUENCE [LARGE SCALE GENOMIC DNA]</scope>
    <source>
        <strain evidence="10">B80</strain>
    </source>
</reference>
<dbReference type="CDD" id="cd21696">
    <property type="entry name" value="GINS_B_Psf1"/>
    <property type="match status" value="1"/>
</dbReference>
<dbReference type="CDD" id="cd11710">
    <property type="entry name" value="GINS_A_psf1"/>
    <property type="match status" value="1"/>
</dbReference>
<feature type="domain" description="DNA replication complex GINS protein PSF1 C-terminal" evidence="8">
    <location>
        <begin position="148"/>
        <end position="196"/>
    </location>
</feature>